<feature type="region of interest" description="Disordered" evidence="5">
    <location>
        <begin position="487"/>
        <end position="521"/>
    </location>
</feature>
<dbReference type="GO" id="GO:0016020">
    <property type="term" value="C:membrane"/>
    <property type="evidence" value="ECO:0007669"/>
    <property type="project" value="UniProtKB-SubCell"/>
</dbReference>
<dbReference type="OrthoDB" id="5784at2759"/>
<dbReference type="AlphaFoldDB" id="A0A167E4M7"/>
<sequence>MASIFARVKEFFLADAIPGNTLPQLETSLDPRVTFNRLKNHKWTRGDLQYIPMAVVMLFCFIIDSDPPLFFRLSIALLLTIAVIIPATSQFWFPFLPIGTWLVLFYSCRFIPPAWRPSICVRLLPALETIFYGGNLSEVLASSKNSVLDVLAWLPYGLIHFGAPFVVSIICFLFGPPSMLRVWAFAFGWMNIIGVSIQILFPTAPPWYKIDHGLDPANYSMPGSAGGLARIDKLLGLNLYTGTFGASPQVFGAFPSLHSGCATIEVLFLSHMFPSLTPFFFLYEMWIWWSTMYLTHHYFIDLVGGAALSFTVFYACKMTCLPRMLPGKLSRWSYDYVEIGIAKLPAKLRKSIDDGEFIELPPLDTVRAAAVHDIADELEYHSPQLSSPVPHRPGLFNQGPGRRSPQSPRFASNGFSTISPTGASGASNHGPVSSNGGSLSGIAGRAIPDLYHNHHKTSSYQFFEGDLRATSASSPVSAIRQDYGDIPTAVNSSGPSSASISTSGSTIVHNGRSTTPSPKADDSILSNIFAARTISPVHRD</sequence>
<name>A0A167E4M7_9ASCO</name>
<dbReference type="RefSeq" id="XP_018736108.1">
    <property type="nucleotide sequence ID" value="XM_018878846.1"/>
</dbReference>
<keyword evidence="2 6" id="KW-0812">Transmembrane</keyword>
<reference evidence="8 9" key="1">
    <citation type="submission" date="2016-02" db="EMBL/GenBank/DDBJ databases">
        <title>Complete genome sequence and transcriptome regulation of the pentose utilising yeast Sugiyamaella lignohabitans.</title>
        <authorList>
            <person name="Bellasio M."/>
            <person name="Peymann A."/>
            <person name="Valli M."/>
            <person name="Sipitzky M."/>
            <person name="Graf A."/>
            <person name="Sauer M."/>
            <person name="Marx H."/>
            <person name="Mattanovich D."/>
        </authorList>
    </citation>
    <scope>NUCLEOTIDE SEQUENCE [LARGE SCALE GENOMIC DNA]</scope>
    <source>
        <strain evidence="8 9">CBS 10342</strain>
    </source>
</reference>
<evidence type="ECO:0000256" key="5">
    <source>
        <dbReference type="SAM" id="MobiDB-lite"/>
    </source>
</evidence>
<evidence type="ECO:0000256" key="3">
    <source>
        <dbReference type="ARBA" id="ARBA00022989"/>
    </source>
</evidence>
<dbReference type="GO" id="GO:0070916">
    <property type="term" value="C:inositol phosphoceramide synthase complex"/>
    <property type="evidence" value="ECO:0007669"/>
    <property type="project" value="TreeGrafter"/>
</dbReference>
<feature type="transmembrane region" description="Helical" evidence="6">
    <location>
        <begin position="295"/>
        <end position="316"/>
    </location>
</feature>
<feature type="region of interest" description="Disordered" evidence="5">
    <location>
        <begin position="382"/>
        <end position="437"/>
    </location>
</feature>
<evidence type="ECO:0000313" key="9">
    <source>
        <dbReference type="Proteomes" id="UP000189580"/>
    </source>
</evidence>
<feature type="transmembrane region" description="Helical" evidence="6">
    <location>
        <begin position="182"/>
        <end position="201"/>
    </location>
</feature>
<comment type="subcellular location">
    <subcellularLocation>
        <location evidence="1">Membrane</location>
        <topology evidence="1">Multi-pass membrane protein</topology>
    </subcellularLocation>
</comment>
<dbReference type="Pfam" id="PF14378">
    <property type="entry name" value="PAP2_3"/>
    <property type="match status" value="1"/>
</dbReference>
<proteinExistence type="predicted"/>
<dbReference type="InterPro" id="IPR000326">
    <property type="entry name" value="PAP2/HPO"/>
</dbReference>
<dbReference type="InterPro" id="IPR026841">
    <property type="entry name" value="Aur1/Ipt1"/>
</dbReference>
<protein>
    <submittedName>
        <fullName evidence="8">Inositol phosphorylceramide synthase</fullName>
    </submittedName>
</protein>
<dbReference type="Proteomes" id="UP000189580">
    <property type="component" value="Chromosome a"/>
</dbReference>
<dbReference type="SMART" id="SM00014">
    <property type="entry name" value="acidPPc"/>
    <property type="match status" value="1"/>
</dbReference>
<feature type="compositionally biased region" description="Low complexity" evidence="5">
    <location>
        <begin position="492"/>
        <end position="507"/>
    </location>
</feature>
<feature type="transmembrane region" description="Helical" evidence="6">
    <location>
        <begin position="48"/>
        <end position="64"/>
    </location>
</feature>
<dbReference type="CDD" id="cd03386">
    <property type="entry name" value="PAP2_Aur1_like"/>
    <property type="match status" value="1"/>
</dbReference>
<feature type="transmembrane region" description="Helical" evidence="6">
    <location>
        <begin position="69"/>
        <end position="85"/>
    </location>
</feature>
<keyword evidence="9" id="KW-1185">Reference proteome</keyword>
<organism evidence="8 9">
    <name type="scientific">Sugiyamaella lignohabitans</name>
    <dbReference type="NCBI Taxonomy" id="796027"/>
    <lineage>
        <taxon>Eukaryota</taxon>
        <taxon>Fungi</taxon>
        <taxon>Dikarya</taxon>
        <taxon>Ascomycota</taxon>
        <taxon>Saccharomycotina</taxon>
        <taxon>Dipodascomycetes</taxon>
        <taxon>Dipodascales</taxon>
        <taxon>Trichomonascaceae</taxon>
        <taxon>Sugiyamaella</taxon>
    </lineage>
</organism>
<dbReference type="PANTHER" id="PTHR31310">
    <property type="match status" value="1"/>
</dbReference>
<dbReference type="PANTHER" id="PTHR31310:SF11">
    <property type="entry name" value="INOSITOL PHOSPHORYLCERAMIDE SYNTHASE CATALYTIC SUBUNIT AUR1"/>
    <property type="match status" value="1"/>
</dbReference>
<evidence type="ECO:0000313" key="8">
    <source>
        <dbReference type="EMBL" id="ANB13631.1"/>
    </source>
</evidence>
<keyword evidence="3 6" id="KW-1133">Transmembrane helix</keyword>
<evidence type="ECO:0000256" key="6">
    <source>
        <dbReference type="SAM" id="Phobius"/>
    </source>
</evidence>
<dbReference type="GeneID" id="30033786"/>
<evidence type="ECO:0000256" key="1">
    <source>
        <dbReference type="ARBA" id="ARBA00004141"/>
    </source>
</evidence>
<evidence type="ECO:0000256" key="4">
    <source>
        <dbReference type="ARBA" id="ARBA00023136"/>
    </source>
</evidence>
<feature type="transmembrane region" description="Helical" evidence="6">
    <location>
        <begin position="153"/>
        <end position="175"/>
    </location>
</feature>
<dbReference type="GO" id="GO:0006676">
    <property type="term" value="P:mannosyl diphosphorylinositol ceramide metabolic process"/>
    <property type="evidence" value="ECO:0007669"/>
    <property type="project" value="TreeGrafter"/>
</dbReference>
<accession>A0A167E4M7</accession>
<keyword evidence="4 6" id="KW-0472">Membrane</keyword>
<evidence type="ECO:0000259" key="7">
    <source>
        <dbReference type="SMART" id="SM00014"/>
    </source>
</evidence>
<dbReference type="GO" id="GO:0030148">
    <property type="term" value="P:sphingolipid biosynthetic process"/>
    <property type="evidence" value="ECO:0007669"/>
    <property type="project" value="TreeGrafter"/>
</dbReference>
<feature type="compositionally biased region" description="Polar residues" evidence="5">
    <location>
        <begin position="404"/>
        <end position="437"/>
    </location>
</feature>
<dbReference type="EMBL" id="CP014501">
    <property type="protein sequence ID" value="ANB13631.1"/>
    <property type="molecule type" value="Genomic_DNA"/>
</dbReference>
<feature type="domain" description="Phosphatidic acid phosphatase type 2/haloperoxidase" evidence="7">
    <location>
        <begin position="180"/>
        <end position="317"/>
    </location>
</feature>
<evidence type="ECO:0000256" key="2">
    <source>
        <dbReference type="ARBA" id="ARBA00022692"/>
    </source>
</evidence>
<dbReference type="KEGG" id="slb:AWJ20_1930"/>
<gene>
    <name evidence="8" type="primary">AUR1</name>
    <name evidence="8" type="ORF">AWJ20_1930</name>
</gene>
<feature type="transmembrane region" description="Helical" evidence="6">
    <location>
        <begin position="266"/>
        <end position="289"/>
    </location>
</feature>
<dbReference type="InterPro" id="IPR052185">
    <property type="entry name" value="IPC_Synthase-Related"/>
</dbReference>